<dbReference type="EMBL" id="GEDC01003627">
    <property type="protein sequence ID" value="JAS33671.1"/>
    <property type="molecule type" value="Transcribed_RNA"/>
</dbReference>
<dbReference type="PANTHER" id="PTHR15223">
    <property type="entry name" value="NADH-UBIQUINONE OXIDOREDUCTASE AGGG SUBUNIT"/>
    <property type="match status" value="1"/>
</dbReference>
<sequence>MIVSRSSSLLNIVRKGTKKIVAGQTLQVRNGHGPTTYRKGVTSYITPGMQTHATIIAAATWWWIIWHFWHEPGHVFGEFDYPDPSKWTNEELGIPPDNED</sequence>
<dbReference type="GO" id="GO:0005743">
    <property type="term" value="C:mitochondrial inner membrane"/>
    <property type="evidence" value="ECO:0007669"/>
    <property type="project" value="UniProtKB-SubCell"/>
</dbReference>
<evidence type="ECO:0000256" key="8">
    <source>
        <dbReference type="ARBA" id="ARBA00022946"/>
    </source>
</evidence>
<protein>
    <recommendedName>
        <fullName evidence="14">NADH dehydrogenase [ubiquinone] 1 beta subcomplex subunit 2, mitochondrial</fullName>
    </recommendedName>
</protein>
<dbReference type="InterPro" id="IPR026627">
    <property type="entry name" value="NDUFB2_animal"/>
</dbReference>
<dbReference type="AlphaFoldDB" id="A0A1B6DAI7"/>
<gene>
    <name evidence="13" type="ORF">g.2085</name>
    <name evidence="12" type="ORF">g.2086</name>
</gene>
<evidence type="ECO:0008006" key="14">
    <source>
        <dbReference type="Google" id="ProtNLM"/>
    </source>
</evidence>
<evidence type="ECO:0000256" key="10">
    <source>
        <dbReference type="ARBA" id="ARBA00023128"/>
    </source>
</evidence>
<reference evidence="12" key="1">
    <citation type="submission" date="2015-12" db="EMBL/GenBank/DDBJ databases">
        <title>De novo transcriptome assembly of four potential Pierce s Disease insect vectors from Arizona vineyards.</title>
        <authorList>
            <person name="Tassone E.E."/>
        </authorList>
    </citation>
    <scope>NUCLEOTIDE SEQUENCE</scope>
</reference>
<evidence type="ECO:0000256" key="7">
    <source>
        <dbReference type="ARBA" id="ARBA00022792"/>
    </source>
</evidence>
<keyword evidence="9" id="KW-0249">Electron transport</keyword>
<keyword evidence="6" id="KW-0679">Respiratory chain</keyword>
<dbReference type="PANTHER" id="PTHR15223:SF1">
    <property type="entry name" value="NADH DEHYDROGENASE [UBIQUINONE] 1 BETA SUBCOMPLEX SUBUNIT 2, MITOCHONDRIAL"/>
    <property type="match status" value="1"/>
</dbReference>
<name>A0A1B6DAI7_9HEMI</name>
<evidence type="ECO:0000256" key="9">
    <source>
        <dbReference type="ARBA" id="ARBA00022982"/>
    </source>
</evidence>
<evidence type="ECO:0000256" key="5">
    <source>
        <dbReference type="ARBA" id="ARBA00022448"/>
    </source>
</evidence>
<dbReference type="EMBL" id="GEDC01014693">
    <property type="protein sequence ID" value="JAS22605.1"/>
    <property type="molecule type" value="Transcribed_RNA"/>
</dbReference>
<comment type="subunit">
    <text evidence="4">Complex I is composed of 45 different subunits.</text>
</comment>
<keyword evidence="11" id="KW-0472">Membrane</keyword>
<evidence type="ECO:0000256" key="3">
    <source>
        <dbReference type="ARBA" id="ARBA00005923"/>
    </source>
</evidence>
<evidence type="ECO:0000256" key="1">
    <source>
        <dbReference type="ARBA" id="ARBA00003195"/>
    </source>
</evidence>
<keyword evidence="7" id="KW-0999">Mitochondrion inner membrane</keyword>
<evidence type="ECO:0000313" key="12">
    <source>
        <dbReference type="EMBL" id="JAS22605.1"/>
    </source>
</evidence>
<dbReference type="GO" id="GO:0045271">
    <property type="term" value="C:respiratory chain complex I"/>
    <property type="evidence" value="ECO:0007669"/>
    <property type="project" value="InterPro"/>
</dbReference>
<organism evidence="12">
    <name type="scientific">Clastoptera arizonana</name>
    <name type="common">Arizona spittle bug</name>
    <dbReference type="NCBI Taxonomy" id="38151"/>
    <lineage>
        <taxon>Eukaryota</taxon>
        <taxon>Metazoa</taxon>
        <taxon>Ecdysozoa</taxon>
        <taxon>Arthropoda</taxon>
        <taxon>Hexapoda</taxon>
        <taxon>Insecta</taxon>
        <taxon>Pterygota</taxon>
        <taxon>Neoptera</taxon>
        <taxon>Paraneoptera</taxon>
        <taxon>Hemiptera</taxon>
        <taxon>Auchenorrhyncha</taxon>
        <taxon>Cercopoidea</taxon>
        <taxon>Clastopteridae</taxon>
        <taxon>Clastoptera</taxon>
    </lineage>
</organism>
<dbReference type="GO" id="GO:0032981">
    <property type="term" value="P:mitochondrial respiratory chain complex I assembly"/>
    <property type="evidence" value="ECO:0007669"/>
    <property type="project" value="TreeGrafter"/>
</dbReference>
<dbReference type="Pfam" id="PF14813">
    <property type="entry name" value="NADH_B2"/>
    <property type="match status" value="1"/>
</dbReference>
<comment type="similarity">
    <text evidence="3">Belongs to the complex I NDUFB2 subunit family.</text>
</comment>
<proteinExistence type="inferred from homology"/>
<comment type="subcellular location">
    <subcellularLocation>
        <location evidence="2">Mitochondrion inner membrane</location>
        <topology evidence="2">Peripheral membrane protein</topology>
        <orientation evidence="2">Matrix side</orientation>
    </subcellularLocation>
</comment>
<evidence type="ECO:0000256" key="4">
    <source>
        <dbReference type="ARBA" id="ARBA00011533"/>
    </source>
</evidence>
<keyword evidence="5" id="KW-0813">Transport</keyword>
<evidence type="ECO:0000256" key="6">
    <source>
        <dbReference type="ARBA" id="ARBA00022660"/>
    </source>
</evidence>
<evidence type="ECO:0000313" key="13">
    <source>
        <dbReference type="EMBL" id="JAS33671.1"/>
    </source>
</evidence>
<comment type="function">
    <text evidence="1">Accessory subunit of the mitochondrial membrane respiratory chain NADH dehydrogenase (Complex I), that is believed not to be involved in catalysis. Complex I functions in the transfer of electrons from NADH to the respiratory chain. The immediate electron acceptor for the enzyme is believed to be ubiquinone.</text>
</comment>
<keyword evidence="10" id="KW-0496">Mitochondrion</keyword>
<keyword evidence="8" id="KW-0809">Transit peptide</keyword>
<accession>A0A1B6DAI7</accession>
<evidence type="ECO:0000256" key="11">
    <source>
        <dbReference type="ARBA" id="ARBA00023136"/>
    </source>
</evidence>
<evidence type="ECO:0000256" key="2">
    <source>
        <dbReference type="ARBA" id="ARBA00004443"/>
    </source>
</evidence>